<dbReference type="OrthoDB" id="1117514at2"/>
<keyword evidence="1" id="KW-0732">Signal</keyword>
<sequence>MKKVAQLRVLAIAALLAVTSAFQANAQVLPDDNEFVYVAMDLQGVLDLTLATDPNVEFTFNTIPSYVNGIIKPNVTELRVESTVPWDLYVQAETTNWAQLQAFSSAGTSTVPSTLLEVRVIDGAGTSALTNFTSLTDTRLDIVGTVGAGDGIAAGTYLTTPDSHFFRVDYRIVPTLTAQYQAGFYGLNVIYTLAEDL</sequence>
<evidence type="ECO:0000313" key="3">
    <source>
        <dbReference type="Proteomes" id="UP000036908"/>
    </source>
</evidence>
<evidence type="ECO:0008006" key="4">
    <source>
        <dbReference type="Google" id="ProtNLM"/>
    </source>
</evidence>
<dbReference type="PATRIC" id="fig|1566026.4.peg.2220"/>
<dbReference type="Proteomes" id="UP000036908">
    <property type="component" value="Unassembled WGS sequence"/>
</dbReference>
<accession>A0A0L8AG58</accession>
<keyword evidence="3" id="KW-1185">Reference proteome</keyword>
<reference evidence="3" key="1">
    <citation type="submission" date="2014-11" db="EMBL/GenBank/DDBJ databases">
        <title>Genome sequencing of Roseivirga sp. D-25.</title>
        <authorList>
            <person name="Selvaratnam C."/>
            <person name="Thevarajoo S."/>
            <person name="Goh K.M."/>
            <person name="Eee R."/>
            <person name="Chan K.-G."/>
            <person name="Chong C.S."/>
        </authorList>
    </citation>
    <scope>NUCLEOTIDE SEQUENCE [LARGE SCALE GENOMIC DNA]</scope>
    <source>
        <strain evidence="3">D-25</strain>
    </source>
</reference>
<feature type="signal peptide" evidence="1">
    <location>
        <begin position="1"/>
        <end position="26"/>
    </location>
</feature>
<evidence type="ECO:0000313" key="2">
    <source>
        <dbReference type="EMBL" id="KOF01379.1"/>
    </source>
</evidence>
<comment type="caution">
    <text evidence="2">The sequence shown here is derived from an EMBL/GenBank/DDBJ whole genome shotgun (WGS) entry which is preliminary data.</text>
</comment>
<dbReference type="EMBL" id="JSVA01000035">
    <property type="protein sequence ID" value="KOF01379.1"/>
    <property type="molecule type" value="Genomic_DNA"/>
</dbReference>
<dbReference type="AlphaFoldDB" id="A0A0L8AG58"/>
<organism evidence="2 3">
    <name type="scientific">Roseivirga seohaensis subsp. aquiponti</name>
    <dbReference type="NCBI Taxonomy" id="1566026"/>
    <lineage>
        <taxon>Bacteria</taxon>
        <taxon>Pseudomonadati</taxon>
        <taxon>Bacteroidota</taxon>
        <taxon>Cytophagia</taxon>
        <taxon>Cytophagales</taxon>
        <taxon>Roseivirgaceae</taxon>
        <taxon>Roseivirga</taxon>
    </lineage>
</organism>
<name>A0A0L8AG58_9BACT</name>
<protein>
    <recommendedName>
        <fullName evidence="4">WxL domain-containing protein</fullName>
    </recommendedName>
</protein>
<dbReference type="RefSeq" id="WP_053225118.1">
    <property type="nucleotide sequence ID" value="NZ_JSVA01000035.1"/>
</dbReference>
<proteinExistence type="predicted"/>
<feature type="chain" id="PRO_5005580377" description="WxL domain-containing protein" evidence="1">
    <location>
        <begin position="27"/>
        <end position="197"/>
    </location>
</feature>
<gene>
    <name evidence="2" type="ORF">OB69_17880</name>
</gene>
<evidence type="ECO:0000256" key="1">
    <source>
        <dbReference type="SAM" id="SignalP"/>
    </source>
</evidence>